<dbReference type="AlphaFoldDB" id="A0ABD3R0G7"/>
<comment type="similarity">
    <text evidence="1">Belongs to the PIH1 family.</text>
</comment>
<dbReference type="PANTHER" id="PTHR22997">
    <property type="entry name" value="PIH1 DOMAIN-CONTAINING PROTEIN 1"/>
    <property type="match status" value="1"/>
</dbReference>
<dbReference type="InterPro" id="IPR050734">
    <property type="entry name" value="PIH1/Kintoun_subfamily"/>
</dbReference>
<dbReference type="InterPro" id="IPR012981">
    <property type="entry name" value="PIH1_N"/>
</dbReference>
<evidence type="ECO:0000259" key="3">
    <source>
        <dbReference type="Pfam" id="PF08190"/>
    </source>
</evidence>
<evidence type="ECO:0000313" key="5">
    <source>
        <dbReference type="EMBL" id="KAL3805977.1"/>
    </source>
</evidence>
<gene>
    <name evidence="5" type="ORF">ACHAW5_006584</name>
</gene>
<dbReference type="Proteomes" id="UP001530315">
    <property type="component" value="Unassembled WGS sequence"/>
</dbReference>
<keyword evidence="6" id="KW-1185">Reference proteome</keyword>
<dbReference type="CDD" id="cd06463">
    <property type="entry name" value="p23_like"/>
    <property type="match status" value="1"/>
</dbReference>
<evidence type="ECO:0000256" key="2">
    <source>
        <dbReference type="ARBA" id="ARBA00040540"/>
    </source>
</evidence>
<dbReference type="Pfam" id="PF08190">
    <property type="entry name" value="PIH1"/>
    <property type="match status" value="1"/>
</dbReference>
<dbReference type="InterPro" id="IPR041442">
    <property type="entry name" value="PIH1D1/2/3_CS-like"/>
</dbReference>
<dbReference type="Pfam" id="PF18201">
    <property type="entry name" value="PIH1_CS"/>
    <property type="match status" value="1"/>
</dbReference>
<organism evidence="5 6">
    <name type="scientific">Stephanodiscus triporus</name>
    <dbReference type="NCBI Taxonomy" id="2934178"/>
    <lineage>
        <taxon>Eukaryota</taxon>
        <taxon>Sar</taxon>
        <taxon>Stramenopiles</taxon>
        <taxon>Ochrophyta</taxon>
        <taxon>Bacillariophyta</taxon>
        <taxon>Coscinodiscophyceae</taxon>
        <taxon>Thalassiosirophycidae</taxon>
        <taxon>Stephanodiscales</taxon>
        <taxon>Stephanodiscaceae</taxon>
        <taxon>Stephanodiscus</taxon>
    </lineage>
</organism>
<evidence type="ECO:0000313" key="6">
    <source>
        <dbReference type="Proteomes" id="UP001530315"/>
    </source>
</evidence>
<evidence type="ECO:0000256" key="1">
    <source>
        <dbReference type="ARBA" id="ARBA00008511"/>
    </source>
</evidence>
<feature type="domain" description="PIH1 N-terminal" evidence="3">
    <location>
        <begin position="35"/>
        <end position="178"/>
    </location>
</feature>
<proteinExistence type="inferred from homology"/>
<comment type="caution">
    <text evidence="5">The sequence shown here is derived from an EMBL/GenBank/DDBJ whole genome shotgun (WGS) entry which is preliminary data.</text>
</comment>
<feature type="domain" description="PIH1D1/2/3 CS-like" evidence="4">
    <location>
        <begin position="316"/>
        <end position="422"/>
    </location>
</feature>
<dbReference type="PANTHER" id="PTHR22997:SF0">
    <property type="entry name" value="PIH1 DOMAIN-CONTAINING PROTEIN 1"/>
    <property type="match status" value="1"/>
</dbReference>
<accession>A0ABD3R0G7</accession>
<evidence type="ECO:0000259" key="4">
    <source>
        <dbReference type="Pfam" id="PF18201"/>
    </source>
</evidence>
<name>A0ABD3R0G7_9STRA</name>
<protein>
    <recommendedName>
        <fullName evidence="2">PIH1 domain-containing protein 1</fullName>
    </recommendedName>
</protein>
<dbReference type="EMBL" id="JALLAZ020000007">
    <property type="protein sequence ID" value="KAL3805977.1"/>
    <property type="molecule type" value="Genomic_DNA"/>
</dbReference>
<reference evidence="5 6" key="1">
    <citation type="submission" date="2024-10" db="EMBL/GenBank/DDBJ databases">
        <title>Updated reference genomes for cyclostephanoid diatoms.</title>
        <authorList>
            <person name="Roberts W.R."/>
            <person name="Alverson A.J."/>
        </authorList>
    </citation>
    <scope>NUCLEOTIDE SEQUENCE [LARGE SCALE GENOMIC DNA]</scope>
    <source>
        <strain evidence="5 6">AJA276-08</strain>
    </source>
</reference>
<sequence>MRNDDAISEEEVRRLENAFGDDAFCKLMAEYATELSDPKYKAEQEAYLALLETRNELPLGKALVWPSSGFVVKCIHQKKRGTGSDDGGSKLFLNIVYADRVARPVMNDSGQHRPGGSSWSVPYALGPLRMERDKSGMNLVPAFDCCFHPLTLRYAHARRGFLDLVIDIAKNAVSKAFGASGDGVEILDGYTILRGVSYKSGMPRALMIGIDTHEDATVSQRERKSMFEESDEAGSLPLHIAVSGESLLRQIDPSRMTVTGRDEERAEDGSTVENDAQMDQAMDGVVRADDLVQTIEPRDWSLVEITRSGVHNAGVRVPKYKIVERRAFDIAEHTTTTTTSDIPTTQRPSHLIVTIYLDGATTKTLAAVDINLDVRERELKIISDSKCGYRLEVALPYRVNPKRGDASFDRKRSTLIVTLPVV</sequence>